<dbReference type="PANTHER" id="PTHR24171">
    <property type="entry name" value="ANKYRIN REPEAT DOMAIN-CONTAINING PROTEIN 39-RELATED"/>
    <property type="match status" value="1"/>
</dbReference>
<dbReference type="GO" id="GO:0085020">
    <property type="term" value="P:protein K6-linked ubiquitination"/>
    <property type="evidence" value="ECO:0007669"/>
    <property type="project" value="TreeGrafter"/>
</dbReference>
<reference evidence="4" key="3">
    <citation type="submission" date="2025-09" db="UniProtKB">
        <authorList>
            <consortium name="Ensembl"/>
        </authorList>
    </citation>
    <scope>IDENTIFICATION</scope>
</reference>
<reference evidence="4" key="2">
    <citation type="submission" date="2025-08" db="UniProtKB">
        <authorList>
            <consortium name="Ensembl"/>
        </authorList>
    </citation>
    <scope>IDENTIFICATION</scope>
</reference>
<dbReference type="PROSITE" id="PS50297">
    <property type="entry name" value="ANK_REP_REGION"/>
    <property type="match status" value="1"/>
</dbReference>
<evidence type="ECO:0000313" key="5">
    <source>
        <dbReference type="Proteomes" id="UP000694556"/>
    </source>
</evidence>
<reference evidence="4" key="1">
    <citation type="submission" date="2018-09" db="EMBL/GenBank/DDBJ databases">
        <title>Common duck and Muscovy duck high density SNP chip.</title>
        <authorList>
            <person name="Vignal A."/>
            <person name="Thebault N."/>
            <person name="Warren W.C."/>
        </authorList>
    </citation>
    <scope>NUCLEOTIDE SEQUENCE [LARGE SCALE GENOMIC DNA]</scope>
</reference>
<keyword evidence="1" id="KW-0677">Repeat</keyword>
<feature type="repeat" description="ANK" evidence="3">
    <location>
        <begin position="45"/>
        <end position="77"/>
    </location>
</feature>
<dbReference type="AlphaFoldDB" id="A0A8C3CXR5"/>
<dbReference type="Proteomes" id="UP000694556">
    <property type="component" value="Chromosome 15"/>
</dbReference>
<dbReference type="GO" id="GO:0004842">
    <property type="term" value="F:ubiquitin-protein transferase activity"/>
    <property type="evidence" value="ECO:0007669"/>
    <property type="project" value="TreeGrafter"/>
</dbReference>
<organism evidence="4 5">
    <name type="scientific">Cairina moschata</name>
    <name type="common">Muscovy duck</name>
    <dbReference type="NCBI Taxonomy" id="8855"/>
    <lineage>
        <taxon>Eukaryota</taxon>
        <taxon>Metazoa</taxon>
        <taxon>Chordata</taxon>
        <taxon>Craniata</taxon>
        <taxon>Vertebrata</taxon>
        <taxon>Euteleostomi</taxon>
        <taxon>Archelosauria</taxon>
        <taxon>Archosauria</taxon>
        <taxon>Dinosauria</taxon>
        <taxon>Saurischia</taxon>
        <taxon>Theropoda</taxon>
        <taxon>Coelurosauria</taxon>
        <taxon>Aves</taxon>
        <taxon>Neognathae</taxon>
        <taxon>Galloanserae</taxon>
        <taxon>Anseriformes</taxon>
        <taxon>Anatidae</taxon>
        <taxon>Anatinae</taxon>
        <taxon>Cairina</taxon>
    </lineage>
</organism>
<keyword evidence="2 3" id="KW-0040">ANK repeat</keyword>
<proteinExistence type="predicted"/>
<dbReference type="PROSITE" id="PS50088">
    <property type="entry name" value="ANK_REPEAT"/>
    <property type="match status" value="1"/>
</dbReference>
<keyword evidence="5" id="KW-1185">Reference proteome</keyword>
<evidence type="ECO:0000313" key="4">
    <source>
        <dbReference type="Ensembl" id="ENSCMMP00000026397.1"/>
    </source>
</evidence>
<evidence type="ECO:0000256" key="2">
    <source>
        <dbReference type="ARBA" id="ARBA00023043"/>
    </source>
</evidence>
<dbReference type="Ensembl" id="ENSCMMT00000028845.1">
    <property type="protein sequence ID" value="ENSCMMP00000026397.1"/>
    <property type="gene ID" value="ENSCMMG00000016262.1"/>
</dbReference>
<evidence type="ECO:0000256" key="1">
    <source>
        <dbReference type="ARBA" id="ARBA00022737"/>
    </source>
</evidence>
<accession>A0A8C3CXR5</accession>
<dbReference type="Pfam" id="PF12796">
    <property type="entry name" value="Ank_2"/>
    <property type="match status" value="1"/>
</dbReference>
<dbReference type="PANTHER" id="PTHR24171:SF8">
    <property type="entry name" value="BRCA1-ASSOCIATED RING DOMAIN PROTEIN 1"/>
    <property type="match status" value="1"/>
</dbReference>
<dbReference type="SUPFAM" id="SSF48403">
    <property type="entry name" value="Ankyrin repeat"/>
    <property type="match status" value="1"/>
</dbReference>
<evidence type="ECO:0000256" key="3">
    <source>
        <dbReference type="PROSITE-ProRule" id="PRU00023"/>
    </source>
</evidence>
<dbReference type="GO" id="GO:0070531">
    <property type="term" value="C:BRCA1-A complex"/>
    <property type="evidence" value="ECO:0007669"/>
    <property type="project" value="TreeGrafter"/>
</dbReference>
<dbReference type="GO" id="GO:0031436">
    <property type="term" value="C:BRCA1-BARD1 complex"/>
    <property type="evidence" value="ECO:0007669"/>
    <property type="project" value="TreeGrafter"/>
</dbReference>
<dbReference type="SMART" id="SM00248">
    <property type="entry name" value="ANK"/>
    <property type="match status" value="2"/>
</dbReference>
<name>A0A8C3CXR5_CAIMO</name>
<sequence>MVLPAYTSSMMCAASSKASRILGVNTDCIHLLLSNGASVNIQDREGRTAVHEACSGGRKEIVDLLLEYKADMNTLTRDGQSPLFSFLQRRPNLKDTALTRQWLHKLEGISRA</sequence>
<dbReference type="InterPro" id="IPR036770">
    <property type="entry name" value="Ankyrin_rpt-contain_sf"/>
</dbReference>
<protein>
    <submittedName>
        <fullName evidence="4">Uncharacterized protein</fullName>
    </submittedName>
</protein>
<dbReference type="InterPro" id="IPR002110">
    <property type="entry name" value="Ankyrin_rpt"/>
</dbReference>
<dbReference type="Gene3D" id="1.25.40.20">
    <property type="entry name" value="Ankyrin repeat-containing domain"/>
    <property type="match status" value="1"/>
</dbReference>